<comment type="pathway">
    <text evidence="1 8">Metabolic intermediate biosynthesis; chorismate biosynthesis; chorismate from D-erythrose 4-phosphate and phosphoenolpyruvate: step 1/7.</text>
</comment>
<dbReference type="GO" id="GO:0009507">
    <property type="term" value="C:chloroplast"/>
    <property type="evidence" value="ECO:0007669"/>
    <property type="project" value="UniProtKB-SubCell"/>
</dbReference>
<keyword evidence="5 8" id="KW-0057">Aromatic amino acid biosynthesis</keyword>
<dbReference type="GO" id="GO:0003849">
    <property type="term" value="F:3-deoxy-7-phosphoheptulonate synthase activity"/>
    <property type="evidence" value="ECO:0007669"/>
    <property type="project" value="UniProtKB-EC"/>
</dbReference>
<keyword evidence="3 8" id="KW-0028">Amino-acid biosynthesis</keyword>
<dbReference type="PANTHER" id="PTHR21337:SF0">
    <property type="entry name" value="PHOSPHO-2-DEHYDRO-3-DEOXYHEPTONATE ALDOLASE"/>
    <property type="match status" value="1"/>
</dbReference>
<keyword evidence="8" id="KW-0809">Transit peptide</keyword>
<evidence type="ECO:0000313" key="9">
    <source>
        <dbReference type="EMBL" id="MBX49588.1"/>
    </source>
</evidence>
<evidence type="ECO:0000256" key="8">
    <source>
        <dbReference type="RuleBase" id="RU363071"/>
    </source>
</evidence>
<keyword evidence="7" id="KW-0464">Manganese</keyword>
<evidence type="ECO:0000256" key="6">
    <source>
        <dbReference type="ARBA" id="ARBA00047508"/>
    </source>
</evidence>
<dbReference type="GO" id="GO:0009423">
    <property type="term" value="P:chorismate biosynthetic process"/>
    <property type="evidence" value="ECO:0007669"/>
    <property type="project" value="UniProtKB-UniPathway"/>
</dbReference>
<comment type="similarity">
    <text evidence="2 8">Belongs to the class-II DAHP synthase family.</text>
</comment>
<proteinExistence type="inferred from homology"/>
<dbReference type="Gene3D" id="3.20.20.70">
    <property type="entry name" value="Aldolase class I"/>
    <property type="match status" value="1"/>
</dbReference>
<reference evidence="9" key="1">
    <citation type="submission" date="2018-02" db="EMBL/GenBank/DDBJ databases">
        <title>Rhizophora mucronata_Transcriptome.</title>
        <authorList>
            <person name="Meera S.P."/>
            <person name="Sreeshan A."/>
            <person name="Augustine A."/>
        </authorList>
    </citation>
    <scope>NUCLEOTIDE SEQUENCE</scope>
    <source>
        <tissue evidence="9">Leaf</tissue>
    </source>
</reference>
<dbReference type="PANTHER" id="PTHR21337">
    <property type="entry name" value="PHOSPHO-2-DEHYDRO-3-DEOXYHEPTONATE ALDOLASE 1, 2"/>
    <property type="match status" value="1"/>
</dbReference>
<keyword evidence="7" id="KW-0104">Cadmium</keyword>
<evidence type="ECO:0000256" key="3">
    <source>
        <dbReference type="ARBA" id="ARBA00022605"/>
    </source>
</evidence>
<comment type="cofactor">
    <cofactor evidence="7">
        <name>Mn(2+)</name>
        <dbReference type="ChEBI" id="CHEBI:29035"/>
    </cofactor>
    <cofactor evidence="7">
        <name>Co(2+)</name>
        <dbReference type="ChEBI" id="CHEBI:48828"/>
    </cofactor>
    <cofactor evidence="7">
        <name>Cd(2+)</name>
        <dbReference type="ChEBI" id="CHEBI:48775"/>
    </cofactor>
    <text evidence="7">Binds 1 divalent cation per subunit. The enzyme is active with manganese, cobalt or cadmium ions.</text>
</comment>
<dbReference type="InterPro" id="IPR002480">
    <property type="entry name" value="DAHP_synth_2"/>
</dbReference>
<evidence type="ECO:0000256" key="2">
    <source>
        <dbReference type="ARBA" id="ARBA00008911"/>
    </source>
</evidence>
<keyword evidence="8" id="KW-0934">Plastid</keyword>
<dbReference type="Pfam" id="PF01474">
    <property type="entry name" value="DAHP_synth_2"/>
    <property type="match status" value="1"/>
</dbReference>
<dbReference type="UniPathway" id="UPA00053">
    <property type="reaction ID" value="UER00084"/>
</dbReference>
<organism evidence="9">
    <name type="scientific">Rhizophora mucronata</name>
    <name type="common">Asiatic mangrove</name>
    <dbReference type="NCBI Taxonomy" id="61149"/>
    <lineage>
        <taxon>Eukaryota</taxon>
        <taxon>Viridiplantae</taxon>
        <taxon>Streptophyta</taxon>
        <taxon>Embryophyta</taxon>
        <taxon>Tracheophyta</taxon>
        <taxon>Spermatophyta</taxon>
        <taxon>Magnoliopsida</taxon>
        <taxon>eudicotyledons</taxon>
        <taxon>Gunneridae</taxon>
        <taxon>Pentapetalae</taxon>
        <taxon>rosids</taxon>
        <taxon>fabids</taxon>
        <taxon>Malpighiales</taxon>
        <taxon>Rhizophoraceae</taxon>
        <taxon>Rhizophora</taxon>
    </lineage>
</organism>
<keyword evidence="8" id="KW-0150">Chloroplast</keyword>
<dbReference type="GO" id="GO:0008652">
    <property type="term" value="P:amino acid biosynthetic process"/>
    <property type="evidence" value="ECO:0007669"/>
    <property type="project" value="UniProtKB-KW"/>
</dbReference>
<evidence type="ECO:0000256" key="4">
    <source>
        <dbReference type="ARBA" id="ARBA00022679"/>
    </source>
</evidence>
<comment type="catalytic activity">
    <reaction evidence="6 8">
        <text>D-erythrose 4-phosphate + phosphoenolpyruvate + H2O = 7-phospho-2-dehydro-3-deoxy-D-arabino-heptonate + phosphate</text>
        <dbReference type="Rhea" id="RHEA:14717"/>
        <dbReference type="ChEBI" id="CHEBI:15377"/>
        <dbReference type="ChEBI" id="CHEBI:16897"/>
        <dbReference type="ChEBI" id="CHEBI:43474"/>
        <dbReference type="ChEBI" id="CHEBI:58394"/>
        <dbReference type="ChEBI" id="CHEBI:58702"/>
        <dbReference type="EC" id="2.5.1.54"/>
    </reaction>
</comment>
<dbReference type="InterPro" id="IPR013785">
    <property type="entry name" value="Aldolase_TIM"/>
</dbReference>
<feature type="binding site" evidence="7">
    <location>
        <position position="30"/>
    </location>
    <ligand>
        <name>Mn(2+)</name>
        <dbReference type="ChEBI" id="CHEBI:29035"/>
    </ligand>
</feature>
<name>A0A2P2P4B9_RHIMU</name>
<evidence type="ECO:0000256" key="5">
    <source>
        <dbReference type="ARBA" id="ARBA00023141"/>
    </source>
</evidence>
<dbReference type="GO" id="GO:0009073">
    <property type="term" value="P:aromatic amino acid family biosynthetic process"/>
    <property type="evidence" value="ECO:0007669"/>
    <property type="project" value="UniProtKB-KW"/>
</dbReference>
<comment type="subcellular location">
    <subcellularLocation>
        <location evidence="8">Plastid</location>
        <location evidence="8">Chloroplast</location>
    </subcellularLocation>
</comment>
<dbReference type="EC" id="2.5.1.54" evidence="8"/>
<keyword evidence="4 8" id="KW-0808">Transferase</keyword>
<protein>
    <recommendedName>
        <fullName evidence="8">Phospho-2-dehydro-3-deoxyheptonate aldolase</fullName>
        <ecNumber evidence="8">2.5.1.54</ecNumber>
    </recommendedName>
</protein>
<sequence length="110" mass="12875">MTGQNVTKCIGWSCRITYNDLNTRYHTQCDPRLNASQSLELAFIIAERLKKKEDRKRGICFPRVNRHLESLTSTSVYNVPIYFFCLYGYISRKYVDKHKTKVLAFTASQN</sequence>
<dbReference type="EMBL" id="GGEC01069104">
    <property type="protein sequence ID" value="MBX49588.1"/>
    <property type="molecule type" value="Transcribed_RNA"/>
</dbReference>
<evidence type="ECO:0000256" key="1">
    <source>
        <dbReference type="ARBA" id="ARBA00004688"/>
    </source>
</evidence>
<accession>A0A2P2P4B9</accession>
<dbReference type="SUPFAM" id="SSF51569">
    <property type="entry name" value="Aldolase"/>
    <property type="match status" value="1"/>
</dbReference>
<evidence type="ECO:0000256" key="7">
    <source>
        <dbReference type="PIRSR" id="PIRSR602480-1"/>
    </source>
</evidence>
<keyword evidence="7" id="KW-0170">Cobalt</keyword>
<dbReference type="AlphaFoldDB" id="A0A2P2P4B9"/>